<dbReference type="OrthoDB" id="9812221at2"/>
<feature type="transmembrane region" description="Helical" evidence="7">
    <location>
        <begin position="138"/>
        <end position="160"/>
    </location>
</feature>
<dbReference type="FunCoup" id="F1ZB97">
    <property type="interactions" value="164"/>
</dbReference>
<evidence type="ECO:0000256" key="1">
    <source>
        <dbReference type="ARBA" id="ARBA00004651"/>
    </source>
</evidence>
<keyword evidence="5 7" id="KW-1133">Transmembrane helix</keyword>
<feature type="domain" description="Major facilitator superfamily (MFS) profile" evidence="8">
    <location>
        <begin position="14"/>
        <end position="440"/>
    </location>
</feature>
<dbReference type="STRING" id="983920.Y88_0257"/>
<dbReference type="HOGENOM" id="CLU_000960_28_3_5"/>
<feature type="transmembrane region" description="Helical" evidence="7">
    <location>
        <begin position="224"/>
        <end position="243"/>
    </location>
</feature>
<evidence type="ECO:0000256" key="5">
    <source>
        <dbReference type="ARBA" id="ARBA00022989"/>
    </source>
</evidence>
<comment type="subcellular location">
    <subcellularLocation>
        <location evidence="1">Cell membrane</location>
        <topology evidence="1">Multi-pass membrane protein</topology>
    </subcellularLocation>
</comment>
<feature type="transmembrane region" description="Helical" evidence="7">
    <location>
        <begin position="166"/>
        <end position="188"/>
    </location>
</feature>
<dbReference type="GO" id="GO:0005886">
    <property type="term" value="C:plasma membrane"/>
    <property type="evidence" value="ECO:0007669"/>
    <property type="project" value="UniProtKB-SubCell"/>
</dbReference>
<dbReference type="InterPro" id="IPR036259">
    <property type="entry name" value="MFS_trans_sf"/>
</dbReference>
<feature type="transmembrane region" description="Helical" evidence="7">
    <location>
        <begin position="200"/>
        <end position="218"/>
    </location>
</feature>
<evidence type="ECO:0000256" key="6">
    <source>
        <dbReference type="ARBA" id="ARBA00023136"/>
    </source>
</evidence>
<keyword evidence="2" id="KW-0813">Transport</keyword>
<dbReference type="PROSITE" id="PS50850">
    <property type="entry name" value="MFS"/>
    <property type="match status" value="1"/>
</dbReference>
<sequence>MGEDDLTPGRRAVAGFVIWLAIAVTVLDSTIANVALPVMARDFAVSPAAALWVVQGYQLAILAGVLTLSAVGERFGYHRVYLVGLGIFTLASLGCAAAPGLDVLVLARLAQGLGAAAIMSVNGALVRHTFPARMLGQAIGINALVVAISAMAGPPLAGLVLQLADWRWLFAVNLVVGVPALAAGAVALPRVRGALAEIDAGASVLSVIASLGLLGGLAQGHGVIALGAVALGLIALVLLVIRSRGRAYPLLPVDLVALAHLRSAYLASIANFGAQVVIGVSLPFILHDDFGFSPGMTGLMMAAIPLGLGAAAVWGGRFADRTPGQSGNGGLGMAALGLGGIALAPHGTVGAVVLVVGSLIAGAGFGLFQPANNRVMLGRAPRDRSGAAAGMMALSRLTGQSLGAALAGLLFRLGVTGQAGFAGVAALCALLGMMASRGRSAAGASVDAGQ</sequence>
<dbReference type="EMBL" id="AEWJ01000044">
    <property type="protein sequence ID" value="EGD58205.1"/>
    <property type="molecule type" value="Genomic_DNA"/>
</dbReference>
<dbReference type="Proteomes" id="UP000004728">
    <property type="component" value="Unassembled WGS sequence"/>
</dbReference>
<dbReference type="SUPFAM" id="SSF103473">
    <property type="entry name" value="MFS general substrate transporter"/>
    <property type="match status" value="1"/>
</dbReference>
<feature type="transmembrane region" description="Helical" evidence="7">
    <location>
        <begin position="349"/>
        <end position="368"/>
    </location>
</feature>
<dbReference type="PRINTS" id="PR01036">
    <property type="entry name" value="TCRTETB"/>
</dbReference>
<dbReference type="Pfam" id="PF07690">
    <property type="entry name" value="MFS_1"/>
    <property type="match status" value="2"/>
</dbReference>
<evidence type="ECO:0000259" key="8">
    <source>
        <dbReference type="PROSITE" id="PS50850"/>
    </source>
</evidence>
<comment type="caution">
    <text evidence="9">The sequence shown here is derived from an EMBL/GenBank/DDBJ whole genome shotgun (WGS) entry which is preliminary data.</text>
</comment>
<evidence type="ECO:0000256" key="4">
    <source>
        <dbReference type="ARBA" id="ARBA00022692"/>
    </source>
</evidence>
<dbReference type="PANTHER" id="PTHR42718:SF46">
    <property type="entry name" value="BLR6921 PROTEIN"/>
    <property type="match status" value="1"/>
</dbReference>
<evidence type="ECO:0000256" key="7">
    <source>
        <dbReference type="SAM" id="Phobius"/>
    </source>
</evidence>
<proteinExistence type="predicted"/>
<reference evidence="9 10" key="1">
    <citation type="journal article" date="2012" name="J. Bacteriol.">
        <title>Draft Genome Sequence of Novosphingobium nitrogenifigens Y88T.</title>
        <authorList>
            <person name="Strabala T.J."/>
            <person name="Macdonald L."/>
            <person name="Liu V."/>
            <person name="Smit A.M."/>
        </authorList>
    </citation>
    <scope>NUCLEOTIDE SEQUENCE [LARGE SCALE GENOMIC DNA]</scope>
    <source>
        <strain evidence="9 10">DSM 19370</strain>
    </source>
</reference>
<dbReference type="Gene3D" id="1.20.1720.10">
    <property type="entry name" value="Multidrug resistance protein D"/>
    <property type="match status" value="1"/>
</dbReference>
<gene>
    <name evidence="9" type="ORF">Y88_0257</name>
</gene>
<keyword evidence="6 7" id="KW-0472">Membrane</keyword>
<dbReference type="PANTHER" id="PTHR42718">
    <property type="entry name" value="MAJOR FACILITATOR SUPERFAMILY MULTIDRUG TRANSPORTER MFSC"/>
    <property type="match status" value="1"/>
</dbReference>
<feature type="transmembrane region" description="Helical" evidence="7">
    <location>
        <begin position="264"/>
        <end position="286"/>
    </location>
</feature>
<dbReference type="InParanoid" id="F1ZB97"/>
<accession>F1ZB97</accession>
<feature type="transmembrane region" description="Helical" evidence="7">
    <location>
        <begin position="48"/>
        <end position="68"/>
    </location>
</feature>
<dbReference type="eggNOG" id="COG0477">
    <property type="taxonomic scope" value="Bacteria"/>
</dbReference>
<dbReference type="AlphaFoldDB" id="F1ZB97"/>
<keyword evidence="10" id="KW-1185">Reference proteome</keyword>
<dbReference type="InterPro" id="IPR011701">
    <property type="entry name" value="MFS"/>
</dbReference>
<evidence type="ECO:0000313" key="9">
    <source>
        <dbReference type="EMBL" id="EGD58205.1"/>
    </source>
</evidence>
<keyword evidence="3" id="KW-1003">Cell membrane</keyword>
<feature type="transmembrane region" description="Helical" evidence="7">
    <location>
        <begin position="80"/>
        <end position="99"/>
    </location>
</feature>
<evidence type="ECO:0000313" key="10">
    <source>
        <dbReference type="Proteomes" id="UP000004728"/>
    </source>
</evidence>
<organism evidence="9 10">
    <name type="scientific">Novosphingobium nitrogenifigens DSM 19370</name>
    <dbReference type="NCBI Taxonomy" id="983920"/>
    <lineage>
        <taxon>Bacteria</taxon>
        <taxon>Pseudomonadati</taxon>
        <taxon>Pseudomonadota</taxon>
        <taxon>Alphaproteobacteria</taxon>
        <taxon>Sphingomonadales</taxon>
        <taxon>Sphingomonadaceae</taxon>
        <taxon>Novosphingobium</taxon>
    </lineage>
</organism>
<dbReference type="GO" id="GO:0022857">
    <property type="term" value="F:transmembrane transporter activity"/>
    <property type="evidence" value="ECO:0007669"/>
    <property type="project" value="InterPro"/>
</dbReference>
<dbReference type="InterPro" id="IPR020846">
    <property type="entry name" value="MFS_dom"/>
</dbReference>
<feature type="transmembrane region" description="Helical" evidence="7">
    <location>
        <begin position="292"/>
        <end position="314"/>
    </location>
</feature>
<keyword evidence="4 7" id="KW-0812">Transmembrane</keyword>
<dbReference type="CDD" id="cd17321">
    <property type="entry name" value="MFS_MMR_MDR_like"/>
    <property type="match status" value="1"/>
</dbReference>
<name>F1ZB97_9SPHN</name>
<dbReference type="Gene3D" id="1.20.1250.20">
    <property type="entry name" value="MFS general substrate transporter like domains"/>
    <property type="match status" value="1"/>
</dbReference>
<feature type="transmembrane region" description="Helical" evidence="7">
    <location>
        <begin position="417"/>
        <end position="435"/>
    </location>
</feature>
<dbReference type="RefSeq" id="WP_008067194.1">
    <property type="nucleotide sequence ID" value="NZ_AQWK01000006.1"/>
</dbReference>
<protein>
    <recommendedName>
        <fullName evidence="8">Major facilitator superfamily (MFS) profile domain-containing protein</fullName>
    </recommendedName>
</protein>
<feature type="transmembrane region" description="Helical" evidence="7">
    <location>
        <begin position="12"/>
        <end position="36"/>
    </location>
</feature>
<evidence type="ECO:0000256" key="3">
    <source>
        <dbReference type="ARBA" id="ARBA00022475"/>
    </source>
</evidence>
<evidence type="ECO:0000256" key="2">
    <source>
        <dbReference type="ARBA" id="ARBA00022448"/>
    </source>
</evidence>
<feature type="transmembrane region" description="Helical" evidence="7">
    <location>
        <begin position="105"/>
        <end position="126"/>
    </location>
</feature>